<keyword evidence="2" id="KW-0472">Membrane</keyword>
<dbReference type="InterPro" id="IPR012302">
    <property type="entry name" value="Malic_NAD-bd"/>
</dbReference>
<feature type="transmembrane region" description="Helical" evidence="2">
    <location>
        <begin position="80"/>
        <end position="99"/>
    </location>
</feature>
<comment type="similarity">
    <text evidence="1">Belongs to the malic enzymes family.</text>
</comment>
<dbReference type="NCBIfam" id="NF010052">
    <property type="entry name" value="PRK13529.1"/>
    <property type="match status" value="1"/>
</dbReference>
<dbReference type="Gene3D" id="3.40.50.10380">
    <property type="entry name" value="Malic enzyme, N-terminal domain"/>
    <property type="match status" value="1"/>
</dbReference>
<dbReference type="Gene3D" id="3.40.50.720">
    <property type="entry name" value="NAD(P)-binding Rossmann-like Domain"/>
    <property type="match status" value="1"/>
</dbReference>
<dbReference type="SUPFAM" id="SSF53223">
    <property type="entry name" value="Aminoacid dehydrogenase-like, N-terminal domain"/>
    <property type="match status" value="1"/>
</dbReference>
<dbReference type="GO" id="GO:0005739">
    <property type="term" value="C:mitochondrion"/>
    <property type="evidence" value="ECO:0007669"/>
    <property type="project" value="TreeGrafter"/>
</dbReference>
<dbReference type="AlphaFoldDB" id="A0A812KXD8"/>
<name>A0A812KXD8_9DINO</name>
<dbReference type="InterPro" id="IPR037062">
    <property type="entry name" value="Malic_N_dom_sf"/>
</dbReference>
<dbReference type="Proteomes" id="UP000601435">
    <property type="component" value="Unassembled WGS sequence"/>
</dbReference>
<dbReference type="InterPro" id="IPR012301">
    <property type="entry name" value="Malic_N_dom"/>
</dbReference>
<dbReference type="PANTHER" id="PTHR23406">
    <property type="entry name" value="MALIC ENZYME-RELATED"/>
    <property type="match status" value="1"/>
</dbReference>
<accession>A0A812KXD8</accession>
<sequence length="868" mass="93844">DTAGARRATKSLLFLGLSAGAVAGAGSFACAAFGGGTFSGDSAVIEVVHRSAPVLMFAVAALVFAYPVDGAMLATKNFRVLIALSIFGLVAQLPALQLITRSFSGTRQPALPLKLLMMTMFVRLLTLSLFSLARFWADLQVKPATDGEERQSGKLESSGFILHGESCIHGRGVFTTKELSKGQLIESCPAIVMDAGAAEAMFSYRWGLKDDPSSKDFYLPLGQLPTVPREVRAAFKQTVGETIRSDELAAVLKTCGVDEASVEFLLQQAKDFSENEVVSVSGFCDSLRMSATRTLSLGKAVAQVNSVEAWNLHHDDLKQLASMLSGMCKASTVAEALQEVHSLLSLGHDLWVYAYMRKLYDRSPDLYFATIAAEPAKLLPAVYTPTVGEACQKFGKMPLYRRGCYLCISDRGHFKEVLREYAEAELEKDAKGNYLCDCIVFSDGGRILGLGDLGAWGMGIPIGKLDLYTVCAGFDPSRTIPLILDAGCSGPEGNTDRLVIRDSTLYTGMKQARVTHKSAAGTVVNTAYYGEGNVIEEFMKAATELFGERCLLQFEDFNSNDAFPLLAEYRNKYLTYNDDIQGTAAVALAGLLGSMRLRDAKCDLRATLLKQTFLFHGAGSANIGLMRLLNEEAGVPLSSIFVTNSRGLIWRSADGTEGSFRNEEQKAFAQVGEPTFDSKDLATLVEHVKPTCVVGAVGVTPNCFKKPMVEALLRFSERPVIFALSNPKTQAEITANDAYEWSQGKVIFGSGTWFAPVELNGKTFAPGQVNNVYIFPGMSFGAVCCQAASIPERLFLAAAEAVANSLGDEEMALDMVVPKRDRIQEVSLNVATAVVLEAQALGLAARNLGADWQTVQRALEAMRWTPKP</sequence>
<dbReference type="SUPFAM" id="SSF51735">
    <property type="entry name" value="NAD(P)-binding Rossmann-fold domains"/>
    <property type="match status" value="1"/>
</dbReference>
<gene>
    <name evidence="5" type="primary">ME6</name>
    <name evidence="5" type="ORF">SNEC2469_LOCUS4104</name>
</gene>
<dbReference type="GO" id="GO:0004473">
    <property type="term" value="F:malate dehydrogenase (decarboxylating) (NADP+) activity"/>
    <property type="evidence" value="ECO:0007669"/>
    <property type="project" value="TreeGrafter"/>
</dbReference>
<dbReference type="InterPro" id="IPR001891">
    <property type="entry name" value="Malic_OxRdtase"/>
</dbReference>
<feature type="non-terminal residue" evidence="5">
    <location>
        <position position="868"/>
    </location>
</feature>
<dbReference type="Pfam" id="PF03949">
    <property type="entry name" value="Malic_M"/>
    <property type="match status" value="1"/>
</dbReference>
<feature type="transmembrane region" description="Helical" evidence="2">
    <location>
        <begin position="12"/>
        <end position="35"/>
    </location>
</feature>
<organism evidence="5 6">
    <name type="scientific">Symbiodinium necroappetens</name>
    <dbReference type="NCBI Taxonomy" id="1628268"/>
    <lineage>
        <taxon>Eukaryota</taxon>
        <taxon>Sar</taxon>
        <taxon>Alveolata</taxon>
        <taxon>Dinophyceae</taxon>
        <taxon>Suessiales</taxon>
        <taxon>Symbiodiniaceae</taxon>
        <taxon>Symbiodinium</taxon>
    </lineage>
</organism>
<evidence type="ECO:0000313" key="6">
    <source>
        <dbReference type="Proteomes" id="UP000601435"/>
    </source>
</evidence>
<dbReference type="PANTHER" id="PTHR23406:SF90">
    <property type="entry name" value="MALIC ENZYME-RELATED"/>
    <property type="match status" value="1"/>
</dbReference>
<dbReference type="OrthoDB" id="5365701at2759"/>
<protein>
    <submittedName>
        <fullName evidence="5">ME6 protein</fullName>
    </submittedName>
</protein>
<dbReference type="InterPro" id="IPR046341">
    <property type="entry name" value="SET_dom_sf"/>
</dbReference>
<proteinExistence type="inferred from homology"/>
<keyword evidence="2" id="KW-0812">Transmembrane</keyword>
<reference evidence="5" key="1">
    <citation type="submission" date="2021-02" db="EMBL/GenBank/DDBJ databases">
        <authorList>
            <person name="Dougan E. K."/>
            <person name="Rhodes N."/>
            <person name="Thang M."/>
            <person name="Chan C."/>
        </authorList>
    </citation>
    <scope>NUCLEOTIDE SEQUENCE</scope>
</reference>
<evidence type="ECO:0000259" key="3">
    <source>
        <dbReference type="SMART" id="SM00919"/>
    </source>
</evidence>
<dbReference type="InterPro" id="IPR046346">
    <property type="entry name" value="Aminoacid_DH-like_N_sf"/>
</dbReference>
<comment type="caution">
    <text evidence="5">The sequence shown here is derived from an EMBL/GenBank/DDBJ whole genome shotgun (WGS) entry which is preliminary data.</text>
</comment>
<evidence type="ECO:0000256" key="2">
    <source>
        <dbReference type="SAM" id="Phobius"/>
    </source>
</evidence>
<dbReference type="InterPro" id="IPR036291">
    <property type="entry name" value="NAD(P)-bd_dom_sf"/>
</dbReference>
<feature type="transmembrane region" description="Helical" evidence="2">
    <location>
        <begin position="47"/>
        <end position="68"/>
    </location>
</feature>
<feature type="domain" description="Malic enzyme NAD-binding" evidence="3">
    <location>
        <begin position="580"/>
        <end position="839"/>
    </location>
</feature>
<evidence type="ECO:0000256" key="1">
    <source>
        <dbReference type="ARBA" id="ARBA00008785"/>
    </source>
</evidence>
<keyword evidence="2" id="KW-1133">Transmembrane helix</keyword>
<dbReference type="SMART" id="SM00919">
    <property type="entry name" value="Malic_M"/>
    <property type="match status" value="1"/>
</dbReference>
<evidence type="ECO:0000259" key="4">
    <source>
        <dbReference type="SMART" id="SM01274"/>
    </source>
</evidence>
<dbReference type="Gene3D" id="2.170.270.10">
    <property type="entry name" value="SET domain"/>
    <property type="match status" value="1"/>
</dbReference>
<evidence type="ECO:0000313" key="5">
    <source>
        <dbReference type="EMBL" id="CAE7237944.1"/>
    </source>
</evidence>
<dbReference type="EMBL" id="CAJNJA010008562">
    <property type="protein sequence ID" value="CAE7237944.1"/>
    <property type="molecule type" value="Genomic_DNA"/>
</dbReference>
<keyword evidence="6" id="KW-1185">Reference proteome</keyword>
<feature type="domain" description="Malic enzyme N-terminal" evidence="4">
    <location>
        <begin position="360"/>
        <end position="570"/>
    </location>
</feature>
<dbReference type="SMART" id="SM01274">
    <property type="entry name" value="malic"/>
    <property type="match status" value="1"/>
</dbReference>
<dbReference type="Pfam" id="PF00390">
    <property type="entry name" value="malic"/>
    <property type="match status" value="1"/>
</dbReference>
<dbReference type="GO" id="GO:0006108">
    <property type="term" value="P:malate metabolic process"/>
    <property type="evidence" value="ECO:0007669"/>
    <property type="project" value="TreeGrafter"/>
</dbReference>
<dbReference type="GO" id="GO:0051287">
    <property type="term" value="F:NAD binding"/>
    <property type="evidence" value="ECO:0007669"/>
    <property type="project" value="InterPro"/>
</dbReference>
<dbReference type="PRINTS" id="PR00072">
    <property type="entry name" value="MALOXRDTASE"/>
</dbReference>